<keyword evidence="1" id="KW-0812">Transmembrane</keyword>
<feature type="transmembrane region" description="Helical" evidence="1">
    <location>
        <begin position="107"/>
        <end position="130"/>
    </location>
</feature>
<name>A0ABV7GSY8_9RHOB</name>
<feature type="transmembrane region" description="Helical" evidence="1">
    <location>
        <begin position="222"/>
        <end position="241"/>
    </location>
</feature>
<dbReference type="Pfam" id="PF11750">
    <property type="entry name" value="DUF3307"/>
    <property type="match status" value="1"/>
</dbReference>
<evidence type="ECO:0000256" key="1">
    <source>
        <dbReference type="SAM" id="Phobius"/>
    </source>
</evidence>
<protein>
    <submittedName>
        <fullName evidence="2">DUF3307 domain-containing protein</fullName>
    </submittedName>
</protein>
<sequence>MIETFAALLVAHVAADFLLQTGWMADNKRRALPLLSHAGVVLATAAIATGQPAHVALLVLVGLHALIDIAKARIPAARGALGFLLDQAAHLATLAGIAAWAPELWDTGLWAAAPPIVLQVATLAAALVLVTQGGRYFVATLMQDIELPVPALNAPDADANAEDAAADAKGLPRGGLVIGVLERAMIFILIAAGQPAAIGFLIAAKSVLRFGTVQENRAASEYVIIGTLASFGWAIAITLLCETLRSALPPLEILPPNP</sequence>
<dbReference type="InterPro" id="IPR021737">
    <property type="entry name" value="Phage_phiKZ_Orf197"/>
</dbReference>
<dbReference type="RefSeq" id="WP_275630742.1">
    <property type="nucleotide sequence ID" value="NZ_JARGYD010000001.1"/>
</dbReference>
<keyword evidence="1" id="KW-0472">Membrane</keyword>
<gene>
    <name evidence="2" type="ORF">ACFOGP_12075</name>
</gene>
<dbReference type="Proteomes" id="UP001595632">
    <property type="component" value="Unassembled WGS sequence"/>
</dbReference>
<feature type="transmembrane region" description="Helical" evidence="1">
    <location>
        <begin position="39"/>
        <end position="67"/>
    </location>
</feature>
<comment type="caution">
    <text evidence="2">The sequence shown here is derived from an EMBL/GenBank/DDBJ whole genome shotgun (WGS) entry which is preliminary data.</text>
</comment>
<keyword evidence="3" id="KW-1185">Reference proteome</keyword>
<feature type="transmembrane region" description="Helical" evidence="1">
    <location>
        <begin position="184"/>
        <end position="202"/>
    </location>
</feature>
<dbReference type="EMBL" id="JBHRTB010000010">
    <property type="protein sequence ID" value="MFC3143453.1"/>
    <property type="molecule type" value="Genomic_DNA"/>
</dbReference>
<reference evidence="3" key="1">
    <citation type="journal article" date="2019" name="Int. J. Syst. Evol. Microbiol.">
        <title>The Global Catalogue of Microorganisms (GCM) 10K type strain sequencing project: providing services to taxonomists for standard genome sequencing and annotation.</title>
        <authorList>
            <consortium name="The Broad Institute Genomics Platform"/>
            <consortium name="The Broad Institute Genome Sequencing Center for Infectious Disease"/>
            <person name="Wu L."/>
            <person name="Ma J."/>
        </authorList>
    </citation>
    <scope>NUCLEOTIDE SEQUENCE [LARGE SCALE GENOMIC DNA]</scope>
    <source>
        <strain evidence="3">KCTC 52366</strain>
    </source>
</reference>
<keyword evidence="1" id="KW-1133">Transmembrane helix</keyword>
<evidence type="ECO:0000313" key="2">
    <source>
        <dbReference type="EMBL" id="MFC3143453.1"/>
    </source>
</evidence>
<organism evidence="2 3">
    <name type="scientific">Psychromarinibacter halotolerans</name>
    <dbReference type="NCBI Taxonomy" id="1775175"/>
    <lineage>
        <taxon>Bacteria</taxon>
        <taxon>Pseudomonadati</taxon>
        <taxon>Pseudomonadota</taxon>
        <taxon>Alphaproteobacteria</taxon>
        <taxon>Rhodobacterales</taxon>
        <taxon>Paracoccaceae</taxon>
        <taxon>Psychromarinibacter</taxon>
    </lineage>
</organism>
<accession>A0ABV7GSY8</accession>
<proteinExistence type="predicted"/>
<feature type="transmembrane region" description="Helical" evidence="1">
    <location>
        <begin position="79"/>
        <end position="101"/>
    </location>
</feature>
<evidence type="ECO:0000313" key="3">
    <source>
        <dbReference type="Proteomes" id="UP001595632"/>
    </source>
</evidence>